<feature type="non-terminal residue" evidence="1">
    <location>
        <position position="1"/>
    </location>
</feature>
<gene>
    <name evidence="1" type="ORF">AgaP_AGAP011645</name>
</gene>
<dbReference type="HOGENOM" id="CLU_1682230_0_0_1"/>
<dbReference type="EMBL" id="AAAB01008986">
    <property type="protein sequence ID" value="EAL38917.3"/>
    <property type="molecule type" value="Genomic_DNA"/>
</dbReference>
<comment type="caution">
    <text evidence="1">The sequence shown here is derived from an EMBL/GenBank/DDBJ whole genome shotgun (WGS) entry which is preliminary data.</text>
</comment>
<reference evidence="1" key="2">
    <citation type="submission" date="2002-03" db="EMBL/GenBank/DDBJ databases">
        <authorList>
            <consortium name="The Anopheles Genome Sequencing Consortium"/>
        </authorList>
    </citation>
    <scope>NUCLEOTIDE SEQUENCE</scope>
    <source>
        <strain evidence="1">PEST</strain>
    </source>
</reference>
<dbReference type="STRING" id="7165.Q5TMI0"/>
<reference evidence="1" key="5">
    <citation type="submission" date="2011-05" db="EMBL/GenBank/DDBJ databases">
        <authorList>
            <consortium name="VectorBase"/>
        </authorList>
    </citation>
    <scope>NUCLEOTIDE SEQUENCE</scope>
    <source>
        <strain evidence="1">PEST</strain>
    </source>
</reference>
<name>Q5TMI0_ANOGA</name>
<reference evidence="1" key="4">
    <citation type="journal article" date="2007" name="Genome Biol.">
        <title>Update of the Anopheles gambiae PEST genome assembly.</title>
        <authorList>
            <person name="Sharakhova M.V."/>
            <person name="Hammond M.P."/>
            <person name="Lobo N.F."/>
            <person name="Krzywinski J."/>
            <person name="Unger M.F."/>
            <person name="Hillenmeyer M.E."/>
            <person name="Bruggner R.V."/>
            <person name="Birney E."/>
            <person name="Collins F.H."/>
        </authorList>
    </citation>
    <scope>NUCLEOTIDE SEQUENCE</scope>
    <source>
        <strain evidence="1">PEST</strain>
    </source>
</reference>
<dbReference type="AlphaFoldDB" id="Q5TMI0"/>
<protein>
    <submittedName>
        <fullName evidence="1">AGAP011645-PA</fullName>
    </submittedName>
</protein>
<evidence type="ECO:0000313" key="1">
    <source>
        <dbReference type="EMBL" id="EAL38917.3"/>
    </source>
</evidence>
<dbReference type="PaxDb" id="7165-AGAP011645-PA"/>
<dbReference type="VEuPathDB" id="VectorBase:AGAMI1_013691"/>
<organism evidence="1">
    <name type="scientific">Anopheles gambiae</name>
    <name type="common">African malaria mosquito</name>
    <dbReference type="NCBI Taxonomy" id="7165"/>
    <lineage>
        <taxon>Eukaryota</taxon>
        <taxon>Metazoa</taxon>
        <taxon>Ecdysozoa</taxon>
        <taxon>Arthropoda</taxon>
        <taxon>Hexapoda</taxon>
        <taxon>Insecta</taxon>
        <taxon>Pterygota</taxon>
        <taxon>Neoptera</taxon>
        <taxon>Endopterygota</taxon>
        <taxon>Diptera</taxon>
        <taxon>Nematocera</taxon>
        <taxon>Culicoidea</taxon>
        <taxon>Culicidae</taxon>
        <taxon>Anophelinae</taxon>
        <taxon>Anopheles</taxon>
    </lineage>
</organism>
<reference evidence="1" key="1">
    <citation type="journal article" date="2002" name="Science">
        <title>The genome sequence of the malaria mosquito Anopheles gambiae.</title>
        <authorList>
            <person name="Holt R.A."/>
            <person name="Subramanian G.M."/>
            <person name="Halpern A."/>
            <person name="Sutton G.G."/>
            <person name="Charlab R."/>
            <person name="Nusskern D.R."/>
            <person name="Wincker P."/>
            <person name="Clark A.G."/>
            <person name="Ribeiro J.M."/>
            <person name="Wides R."/>
            <person name="Salzberg S.L."/>
            <person name="Loftus B."/>
            <person name="Yandell M."/>
            <person name="Majoros W.H."/>
            <person name="Rusch D.B."/>
            <person name="Lai Z."/>
            <person name="Kraft C.L."/>
            <person name="Abril J.F."/>
            <person name="Anthouard V."/>
            <person name="Arensburger P."/>
            <person name="Atkinson P.W."/>
            <person name="Baden H."/>
            <person name="de Berardinis V."/>
            <person name="Baldwin D."/>
            <person name="Benes V."/>
            <person name="Biedler J."/>
            <person name="Blass C."/>
            <person name="Bolanos R."/>
            <person name="Boscus D."/>
            <person name="Barnstead M."/>
            <person name="Cai S."/>
            <person name="Center A."/>
            <person name="Chaturverdi K."/>
            <person name="Christophides G.K."/>
            <person name="Chrystal M.A."/>
            <person name="Clamp M."/>
            <person name="Cravchik A."/>
            <person name="Curwen V."/>
            <person name="Dana A."/>
            <person name="Delcher A."/>
            <person name="Dew I."/>
            <person name="Evans C.A."/>
            <person name="Flanigan M."/>
            <person name="Grundschober-Freimoser A."/>
            <person name="Friedli L."/>
            <person name="Gu Z."/>
            <person name="Guan P."/>
            <person name="Guigo R."/>
            <person name="Hillenmeyer M.E."/>
            <person name="Hladun S.L."/>
            <person name="Hogan J.R."/>
            <person name="Hong Y.S."/>
            <person name="Hoover J."/>
            <person name="Jaillon O."/>
            <person name="Ke Z."/>
            <person name="Kodira C."/>
            <person name="Kokoza E."/>
            <person name="Koutsos A."/>
            <person name="Letunic I."/>
            <person name="Levitsky A."/>
            <person name="Liang Y."/>
            <person name="Lin J.J."/>
            <person name="Lobo N.F."/>
            <person name="Lopez J.R."/>
            <person name="Malek J.A."/>
            <person name="McIntosh T.C."/>
            <person name="Meister S."/>
            <person name="Miller J."/>
            <person name="Mobarry C."/>
            <person name="Mongin E."/>
            <person name="Murphy S.D."/>
            <person name="O'Brochta D.A."/>
            <person name="Pfannkoch C."/>
            <person name="Qi R."/>
            <person name="Regier M.A."/>
            <person name="Remington K."/>
            <person name="Shao H."/>
            <person name="Sharakhova M.V."/>
            <person name="Sitter C.D."/>
            <person name="Shetty J."/>
            <person name="Smith T.J."/>
            <person name="Strong R."/>
            <person name="Sun J."/>
            <person name="Thomasova D."/>
            <person name="Ton L.Q."/>
            <person name="Topalis P."/>
            <person name="Tu Z."/>
            <person name="Unger M.F."/>
            <person name="Walenz B."/>
            <person name="Wang A."/>
            <person name="Wang J."/>
            <person name="Wang M."/>
            <person name="Wang X."/>
            <person name="Woodford K.J."/>
            <person name="Wortman J.R."/>
            <person name="Wu M."/>
            <person name="Yao A."/>
            <person name="Zdobnov E.M."/>
            <person name="Zhang H."/>
            <person name="Zhao Q."/>
            <person name="Zhao S."/>
            <person name="Zhu S.C."/>
            <person name="Zhimulev I."/>
            <person name="Coluzzi M."/>
            <person name="della Torre A."/>
            <person name="Roth C.W."/>
            <person name="Louis C."/>
            <person name="Kalush F."/>
            <person name="Mural R.J."/>
            <person name="Myers E.W."/>
            <person name="Adams M.D."/>
            <person name="Smith H.O."/>
            <person name="Broder S."/>
            <person name="Gardner M.J."/>
            <person name="Fraser C.M."/>
            <person name="Birney E."/>
            <person name="Bork P."/>
            <person name="Brey P.T."/>
            <person name="Venter J.C."/>
            <person name="Weissenbach J."/>
            <person name="Kafatos F.C."/>
            <person name="Collins F.H."/>
            <person name="Hoffman S.L."/>
        </authorList>
    </citation>
    <scope>NUCLEOTIDE SEQUENCE [LARGE SCALE GENOMIC DNA]</scope>
    <source>
        <strain evidence="1">PEST</strain>
    </source>
</reference>
<accession>Q5TMI0</accession>
<sequence length="157" mass="18076">KSTAKRGNGMENHQCSRDPIFAPVLLRSCAFLQSRPQRVASLRPLTSLAYRVALVTAPPSYTPRMYHYFPAHMTHPFCYYPSLAPQQARYPPGTFCLNVLFYSFAFYLDFARTLQFPYCLFMRPDETNLYTTLEQTMSSNPNVYFQRGGGVHPGMMY</sequence>
<reference evidence="1" key="3">
    <citation type="journal article" date="2004" name="Trends Parasitol.">
        <title>The Anopheles gambiae genome: an update.</title>
        <authorList>
            <person name="Mongin E."/>
            <person name="Louis C."/>
            <person name="Holt R.A."/>
            <person name="Birney E."/>
            <person name="Collins F.H."/>
        </authorList>
    </citation>
    <scope>NUCLEOTIDE SEQUENCE</scope>
    <source>
        <strain evidence="1">PEST</strain>
    </source>
</reference>
<dbReference type="eggNOG" id="ENOG502T8N7">
    <property type="taxonomic scope" value="Eukaryota"/>
</dbReference>
<proteinExistence type="predicted"/>